<keyword evidence="3" id="KW-1185">Reference proteome</keyword>
<sequence length="903" mass="102557">KSQTQVGRSFVDDSSANKTYIPKLVNIVFFCLDNPDKQEFINPTMLEEFKTMDEQDKVDHERINAERHLRRKAPLQFKRSKVREYLRTRFTEMEETPADSPLVIDGEGAITSAFIKDFMDSHKRVVKVARENAESYLSETNLHGVTITDDLVDEEGFVTAYVNQSYSQFNSTRSCLSYLYKRAGIDRPPEMIRSMEKFMAGMERTTRNEKRGLGLKISEGKKHMTFQAYECIAMHLYRSAASEDIETRFMLLLEWNLMKRAENVVHAKISEVEWRCDCLVFHFAKSKSNQRGEEHLGPWHVYSNPENPHMCLLLAFGQYAFCNPHILKGGGVPLFQGTNSKTVYARYMARFNNVVNKELVHELRALGYEPGDLASHSTRKGVGTWVCSGCTVSPPIVAVCLRAGWTLGGVKDRYLFREGAGDQYVGRAAAGLDQLSKEFAVSPAYFDFSQLETTEMFRMKRVISDFVQSRLGFQPPGTVEPLLRHFLASICYHYDDLQRDIHQQSPLRSAALFRDIPEEIRRLATVRYPWNKTSDTPKFTGVPPHVAQLAELHALKEEITNLRESMMKDLREEMDKRGFNSSENNTRQLMDMIKEVTTTQTNAIVTRLVERTNLCERSLVAAVNQTREDYGAAEMEIEEELEEELPTDATRAESEELNRRRREASQRAVSRRQYKVGMIRTGGGCKLTTLPVGYRFPPLTIPQLIDNWLIGSVGANVIPFCQLRHNDVSHVKGAVVALRKMKRVMAMVHKTAKEKGCWPSGHAFDTPRNWTYAKTKELWLGIEQEFLKILRAAGHVSQQAAEEGAGGSDATGIVRVTGHRKLGRRDDDDIRIQFLVGVNPDLRRVRTRTAGWLVQQGTVGTQAEHPEMRRVRRHGESAGADEEGPLEVGGGRLPDLLPSPATR</sequence>
<comment type="caution">
    <text evidence="2">The sequence shown here is derived from an EMBL/GenBank/DDBJ whole genome shotgun (WGS) entry which is preliminary data.</text>
</comment>
<evidence type="ECO:0000313" key="2">
    <source>
        <dbReference type="EMBL" id="EJK74304.1"/>
    </source>
</evidence>
<dbReference type="GO" id="GO:0015074">
    <property type="term" value="P:DNA integration"/>
    <property type="evidence" value="ECO:0007669"/>
    <property type="project" value="InterPro"/>
</dbReference>
<evidence type="ECO:0008006" key="4">
    <source>
        <dbReference type="Google" id="ProtNLM"/>
    </source>
</evidence>
<dbReference type="GO" id="GO:0003677">
    <property type="term" value="F:DNA binding"/>
    <property type="evidence" value="ECO:0007669"/>
    <property type="project" value="InterPro"/>
</dbReference>
<protein>
    <recommendedName>
        <fullName evidence="4">Ndc10 domain-containing protein</fullName>
    </recommendedName>
</protein>
<dbReference type="EMBL" id="AGNL01003802">
    <property type="protein sequence ID" value="EJK74304.1"/>
    <property type="molecule type" value="Genomic_DNA"/>
</dbReference>
<dbReference type="OMA" id="AYECIAM"/>
<gene>
    <name evidence="2" type="ORF">THAOC_04026</name>
</gene>
<dbReference type="OrthoDB" id="168098at2759"/>
<dbReference type="Gene3D" id="1.10.443.10">
    <property type="entry name" value="Intergrase catalytic core"/>
    <property type="match status" value="1"/>
</dbReference>
<evidence type="ECO:0000256" key="1">
    <source>
        <dbReference type="SAM" id="MobiDB-lite"/>
    </source>
</evidence>
<feature type="region of interest" description="Disordered" evidence="1">
    <location>
        <begin position="859"/>
        <end position="903"/>
    </location>
</feature>
<feature type="region of interest" description="Disordered" evidence="1">
    <location>
        <begin position="642"/>
        <end position="664"/>
    </location>
</feature>
<dbReference type="Proteomes" id="UP000266841">
    <property type="component" value="Unassembled WGS sequence"/>
</dbReference>
<reference evidence="2 3" key="1">
    <citation type="journal article" date="2012" name="Genome Biol.">
        <title>Genome and low-iron response of an oceanic diatom adapted to chronic iron limitation.</title>
        <authorList>
            <person name="Lommer M."/>
            <person name="Specht M."/>
            <person name="Roy A.S."/>
            <person name="Kraemer L."/>
            <person name="Andreson R."/>
            <person name="Gutowska M.A."/>
            <person name="Wolf J."/>
            <person name="Bergner S.V."/>
            <person name="Schilhabel M.B."/>
            <person name="Klostermeier U.C."/>
            <person name="Beiko R.G."/>
            <person name="Rosenstiel P."/>
            <person name="Hippler M."/>
            <person name="Laroche J."/>
        </authorList>
    </citation>
    <scope>NUCLEOTIDE SEQUENCE [LARGE SCALE GENOMIC DNA]</scope>
    <source>
        <strain evidence="2 3">CCMP1005</strain>
    </source>
</reference>
<feature type="non-terminal residue" evidence="2">
    <location>
        <position position="1"/>
    </location>
</feature>
<dbReference type="GO" id="GO:0006310">
    <property type="term" value="P:DNA recombination"/>
    <property type="evidence" value="ECO:0007669"/>
    <property type="project" value="InterPro"/>
</dbReference>
<dbReference type="AlphaFoldDB" id="K0TB17"/>
<name>K0TB17_THAOC</name>
<accession>K0TB17</accession>
<dbReference type="InterPro" id="IPR013762">
    <property type="entry name" value="Integrase-like_cat_sf"/>
</dbReference>
<organism evidence="2 3">
    <name type="scientific">Thalassiosira oceanica</name>
    <name type="common">Marine diatom</name>
    <dbReference type="NCBI Taxonomy" id="159749"/>
    <lineage>
        <taxon>Eukaryota</taxon>
        <taxon>Sar</taxon>
        <taxon>Stramenopiles</taxon>
        <taxon>Ochrophyta</taxon>
        <taxon>Bacillariophyta</taxon>
        <taxon>Coscinodiscophyceae</taxon>
        <taxon>Thalassiosirophycidae</taxon>
        <taxon>Thalassiosirales</taxon>
        <taxon>Thalassiosiraceae</taxon>
        <taxon>Thalassiosira</taxon>
    </lineage>
</organism>
<proteinExistence type="predicted"/>
<dbReference type="eggNOG" id="ENOG502RNII">
    <property type="taxonomic scope" value="Eukaryota"/>
</dbReference>
<evidence type="ECO:0000313" key="3">
    <source>
        <dbReference type="Proteomes" id="UP000266841"/>
    </source>
</evidence>